<keyword evidence="3" id="KW-0813">Transport</keyword>
<dbReference type="GO" id="GO:0015087">
    <property type="term" value="F:cobalt ion transmembrane transporter activity"/>
    <property type="evidence" value="ECO:0007669"/>
    <property type="project" value="TreeGrafter"/>
</dbReference>
<evidence type="ECO:0000256" key="6">
    <source>
        <dbReference type="ARBA" id="ARBA00022692"/>
    </source>
</evidence>
<dbReference type="GO" id="GO:0000287">
    <property type="term" value="F:magnesium ion binding"/>
    <property type="evidence" value="ECO:0007669"/>
    <property type="project" value="TreeGrafter"/>
</dbReference>
<dbReference type="SUPFAM" id="SSF143865">
    <property type="entry name" value="CorA soluble domain-like"/>
    <property type="match status" value="1"/>
</dbReference>
<proteinExistence type="inferred from homology"/>
<feature type="transmembrane region" description="Helical" evidence="11">
    <location>
        <begin position="315"/>
        <end position="335"/>
    </location>
</feature>
<dbReference type="AlphaFoldDB" id="A0A399RFE3"/>
<evidence type="ECO:0000313" key="12">
    <source>
        <dbReference type="EMBL" id="RIJ28522.1"/>
    </source>
</evidence>
<keyword evidence="8 11" id="KW-1133">Transmembrane helix</keyword>
<evidence type="ECO:0000256" key="10">
    <source>
        <dbReference type="ARBA" id="ARBA00023136"/>
    </source>
</evidence>
<evidence type="ECO:0000256" key="7">
    <source>
        <dbReference type="ARBA" id="ARBA00022833"/>
    </source>
</evidence>
<name>A0A399RFE3_9PROT</name>
<reference evidence="12 13" key="1">
    <citation type="submission" date="2018-08" db="EMBL/GenBank/DDBJ databases">
        <title>Henriciella mobilis sp. nov., isolated from seawater.</title>
        <authorList>
            <person name="Cheng H."/>
            <person name="Wu Y.-H."/>
            <person name="Xu X.-W."/>
            <person name="Guo L.-L."/>
        </authorList>
    </citation>
    <scope>NUCLEOTIDE SEQUENCE [LARGE SCALE GENOMIC DNA]</scope>
    <source>
        <strain evidence="12 13">JN25</strain>
    </source>
</reference>
<dbReference type="SUPFAM" id="SSF144083">
    <property type="entry name" value="Magnesium transport protein CorA, transmembrane region"/>
    <property type="match status" value="1"/>
</dbReference>
<keyword evidence="6 11" id="KW-0812">Transmembrane</keyword>
<dbReference type="Gene3D" id="1.20.58.340">
    <property type="entry name" value="Magnesium transport protein CorA, transmembrane region"/>
    <property type="match status" value="2"/>
</dbReference>
<dbReference type="PANTHER" id="PTHR46494">
    <property type="entry name" value="CORA FAMILY METAL ION TRANSPORTER (EUROFUNG)"/>
    <property type="match status" value="1"/>
</dbReference>
<dbReference type="InterPro" id="IPR045863">
    <property type="entry name" value="CorA_TM1_TM2"/>
</dbReference>
<evidence type="ECO:0000256" key="2">
    <source>
        <dbReference type="ARBA" id="ARBA00009765"/>
    </source>
</evidence>
<dbReference type="InterPro" id="IPR045861">
    <property type="entry name" value="CorA_cytoplasmic_dom"/>
</dbReference>
<keyword evidence="13" id="KW-1185">Reference proteome</keyword>
<comment type="subcellular location">
    <subcellularLocation>
        <location evidence="1">Cell membrane</location>
        <topology evidence="1">Multi-pass membrane protein</topology>
    </subcellularLocation>
</comment>
<evidence type="ECO:0000256" key="5">
    <source>
        <dbReference type="ARBA" id="ARBA00022519"/>
    </source>
</evidence>
<dbReference type="PANTHER" id="PTHR46494:SF3">
    <property type="entry name" value="ZINC TRANSPORT PROTEIN ZNTB"/>
    <property type="match status" value="1"/>
</dbReference>
<dbReference type="Pfam" id="PF01544">
    <property type="entry name" value="CorA"/>
    <property type="match status" value="1"/>
</dbReference>
<dbReference type="CDD" id="cd12833">
    <property type="entry name" value="ZntB-like_1"/>
    <property type="match status" value="1"/>
</dbReference>
<dbReference type="InterPro" id="IPR002523">
    <property type="entry name" value="MgTranspt_CorA/ZnTranspt_ZntB"/>
</dbReference>
<protein>
    <submittedName>
        <fullName evidence="12">Zinc transporter ZntB</fullName>
    </submittedName>
</protein>
<dbReference type="Gene3D" id="3.30.460.20">
    <property type="entry name" value="CorA soluble domain-like"/>
    <property type="match status" value="1"/>
</dbReference>
<feature type="transmembrane region" description="Helical" evidence="11">
    <location>
        <begin position="281"/>
        <end position="303"/>
    </location>
</feature>
<evidence type="ECO:0000256" key="4">
    <source>
        <dbReference type="ARBA" id="ARBA00022475"/>
    </source>
</evidence>
<keyword evidence="5" id="KW-0997">Cell inner membrane</keyword>
<evidence type="ECO:0000313" key="13">
    <source>
        <dbReference type="Proteomes" id="UP000266385"/>
    </source>
</evidence>
<evidence type="ECO:0000256" key="11">
    <source>
        <dbReference type="SAM" id="Phobius"/>
    </source>
</evidence>
<dbReference type="EMBL" id="QWFX01000013">
    <property type="protein sequence ID" value="RIJ28522.1"/>
    <property type="molecule type" value="Genomic_DNA"/>
</dbReference>
<comment type="similarity">
    <text evidence="2">Belongs to the CorA metal ion transporter (MIT) (TC 1.A.35) family.</text>
</comment>
<sequence length="341" mass="38055">MNDASAVTATQARNIPQDGPLLFGCTLDGEGGCALTDWATARDWDGEIAGKPLWLHLDRVYGGLDDWLDARLDLNEATADLLLSNETRPRAFLEDDALITVLRGINFNPGAEPEDMIAMQIWCDGTRLITLRRRPLQTPRDILAELLAGKGASTIGDLFTALLEQMVAKMNRAIVDMNDHIDAMEALDEDERDTDAMLTRIADIRRNCLALKRYMSPQHEALVLIHKTPPAWLSEENLADIRETVERLKRYLEDLDVSKESALVLQDDLNNRAAAKMNQTMYMLSIVAAIFLPLGFITGLLGINVGGMPGVNSSYAFWITVGMLVTLLGLQFWIFRKLKWL</sequence>
<evidence type="ECO:0000256" key="1">
    <source>
        <dbReference type="ARBA" id="ARBA00004651"/>
    </source>
</evidence>
<dbReference type="GO" id="GO:0015095">
    <property type="term" value="F:magnesium ion transmembrane transporter activity"/>
    <property type="evidence" value="ECO:0007669"/>
    <property type="project" value="TreeGrafter"/>
</dbReference>
<keyword evidence="7" id="KW-0862">Zinc</keyword>
<evidence type="ECO:0000256" key="9">
    <source>
        <dbReference type="ARBA" id="ARBA00023065"/>
    </source>
</evidence>
<dbReference type="GO" id="GO:0005886">
    <property type="term" value="C:plasma membrane"/>
    <property type="evidence" value="ECO:0007669"/>
    <property type="project" value="UniProtKB-SubCell"/>
</dbReference>
<organism evidence="12 13">
    <name type="scientific">Henriciella mobilis</name>
    <dbReference type="NCBI Taxonomy" id="2305467"/>
    <lineage>
        <taxon>Bacteria</taxon>
        <taxon>Pseudomonadati</taxon>
        <taxon>Pseudomonadota</taxon>
        <taxon>Alphaproteobacteria</taxon>
        <taxon>Hyphomonadales</taxon>
        <taxon>Hyphomonadaceae</taxon>
        <taxon>Henriciella</taxon>
    </lineage>
</organism>
<gene>
    <name evidence="12" type="ORF">D1223_14180</name>
</gene>
<evidence type="ECO:0000256" key="8">
    <source>
        <dbReference type="ARBA" id="ARBA00022989"/>
    </source>
</evidence>
<keyword evidence="10 11" id="KW-0472">Membrane</keyword>
<keyword evidence="9" id="KW-0406">Ion transport</keyword>
<keyword evidence="4" id="KW-1003">Cell membrane</keyword>
<dbReference type="GO" id="GO:0050897">
    <property type="term" value="F:cobalt ion binding"/>
    <property type="evidence" value="ECO:0007669"/>
    <property type="project" value="TreeGrafter"/>
</dbReference>
<dbReference type="OrthoDB" id="9803484at2"/>
<comment type="caution">
    <text evidence="12">The sequence shown here is derived from an EMBL/GenBank/DDBJ whole genome shotgun (WGS) entry which is preliminary data.</text>
</comment>
<dbReference type="Proteomes" id="UP000266385">
    <property type="component" value="Unassembled WGS sequence"/>
</dbReference>
<accession>A0A399RFE3</accession>
<evidence type="ECO:0000256" key="3">
    <source>
        <dbReference type="ARBA" id="ARBA00022448"/>
    </source>
</evidence>